<dbReference type="PANTHER" id="PTHR43646:SF2">
    <property type="entry name" value="GLYCOSYLTRANSFERASE 2-LIKE DOMAIN-CONTAINING PROTEIN"/>
    <property type="match status" value="1"/>
</dbReference>
<reference evidence="6 7" key="1">
    <citation type="submission" date="2018-03" db="EMBL/GenBank/DDBJ databases">
        <title>Streptomyces dioscori sp. nov., a novel endophytic actinobacterium isolated from bulbil of Dioscorea bulbifera L.</title>
        <authorList>
            <person name="Zhikuan W."/>
        </authorList>
    </citation>
    <scope>NUCLEOTIDE SEQUENCE [LARGE SCALE GENOMIC DNA]</scope>
    <source>
        <strain evidence="6 7">A217</strain>
    </source>
</reference>
<dbReference type="AlphaFoldDB" id="A0A2P8QGQ3"/>
<dbReference type="EMBL" id="PYBJ01000001">
    <property type="protein sequence ID" value="PSM45378.1"/>
    <property type="molecule type" value="Genomic_DNA"/>
</dbReference>
<dbReference type="Pfam" id="PF13641">
    <property type="entry name" value="Glyco_tranf_2_3"/>
    <property type="match status" value="1"/>
</dbReference>
<protein>
    <submittedName>
        <fullName evidence="6">Glycosyl transferase</fullName>
    </submittedName>
</protein>
<gene>
    <name evidence="6" type="ORF">C6Y14_01745</name>
</gene>
<comment type="caution">
    <text evidence="6">The sequence shown here is derived from an EMBL/GenBank/DDBJ whole genome shotgun (WGS) entry which is preliminary data.</text>
</comment>
<name>A0A2P8QGQ3_9ACTN</name>
<dbReference type="InterPro" id="IPR029044">
    <property type="entry name" value="Nucleotide-diphossugar_trans"/>
</dbReference>
<evidence type="ECO:0000256" key="4">
    <source>
        <dbReference type="ARBA" id="ARBA00022679"/>
    </source>
</evidence>
<organism evidence="6 7">
    <name type="scientific">Streptomyces dioscori</name>
    <dbReference type="NCBI Taxonomy" id="2109333"/>
    <lineage>
        <taxon>Bacteria</taxon>
        <taxon>Bacillati</taxon>
        <taxon>Actinomycetota</taxon>
        <taxon>Actinomycetes</taxon>
        <taxon>Kitasatosporales</taxon>
        <taxon>Streptomycetaceae</taxon>
        <taxon>Streptomyces</taxon>
        <taxon>Streptomyces aurantiacus group</taxon>
    </lineage>
</organism>
<evidence type="ECO:0000256" key="3">
    <source>
        <dbReference type="ARBA" id="ARBA00022676"/>
    </source>
</evidence>
<keyword evidence="5" id="KW-0472">Membrane</keyword>
<comment type="subcellular location">
    <subcellularLocation>
        <location evidence="1">Cell membrane</location>
    </subcellularLocation>
</comment>
<evidence type="ECO:0000256" key="1">
    <source>
        <dbReference type="ARBA" id="ARBA00004236"/>
    </source>
</evidence>
<sequence length="285" mass="29304">MSAVAVVVPAHDEERRIAACLRSLRTAAARVAPLPVLIVVVADACTDATARLAARGGAHVVETRSRNVGVARAAGVDRALELLADADADADADGDGDGDADGDVWLAMTDADTTVPPAWLAHQVARAGEGHDMVLGTIRLAPTTADALLVARHDAAYFRTRRFHAPGGAWEHPHVHGANLGVSAAAYLRVGGFAPLPTGEDRDLAARLIATGHRVARTDRHPVHTAARLRGRAPGGLADLLASLRLTPGPHAAPAGPDGAGVDCVRTPGVPGGGKSVRDVPVHHL</sequence>
<dbReference type="OrthoDB" id="9777873at2"/>
<evidence type="ECO:0000313" key="7">
    <source>
        <dbReference type="Proteomes" id="UP000240429"/>
    </source>
</evidence>
<proteinExistence type="predicted"/>
<evidence type="ECO:0000256" key="2">
    <source>
        <dbReference type="ARBA" id="ARBA00022475"/>
    </source>
</evidence>
<dbReference type="GO" id="GO:0016757">
    <property type="term" value="F:glycosyltransferase activity"/>
    <property type="evidence" value="ECO:0007669"/>
    <property type="project" value="UniProtKB-KW"/>
</dbReference>
<accession>A0A2P8QGQ3</accession>
<dbReference type="PANTHER" id="PTHR43646">
    <property type="entry name" value="GLYCOSYLTRANSFERASE"/>
    <property type="match status" value="1"/>
</dbReference>
<keyword evidence="3" id="KW-0328">Glycosyltransferase</keyword>
<dbReference type="Proteomes" id="UP000240429">
    <property type="component" value="Unassembled WGS sequence"/>
</dbReference>
<evidence type="ECO:0000256" key="5">
    <source>
        <dbReference type="ARBA" id="ARBA00023136"/>
    </source>
</evidence>
<keyword evidence="7" id="KW-1185">Reference proteome</keyword>
<keyword evidence="2" id="KW-1003">Cell membrane</keyword>
<keyword evidence="4 6" id="KW-0808">Transferase</keyword>
<dbReference type="Gene3D" id="3.90.550.10">
    <property type="entry name" value="Spore Coat Polysaccharide Biosynthesis Protein SpsA, Chain A"/>
    <property type="match status" value="1"/>
</dbReference>
<dbReference type="GO" id="GO:0005886">
    <property type="term" value="C:plasma membrane"/>
    <property type="evidence" value="ECO:0007669"/>
    <property type="project" value="UniProtKB-SubCell"/>
</dbReference>
<dbReference type="SUPFAM" id="SSF53448">
    <property type="entry name" value="Nucleotide-diphospho-sugar transferases"/>
    <property type="match status" value="1"/>
</dbReference>
<evidence type="ECO:0000313" key="6">
    <source>
        <dbReference type="EMBL" id="PSM45378.1"/>
    </source>
</evidence>